<comment type="caution">
    <text evidence="7">The sequence shown here is derived from an EMBL/GenBank/DDBJ whole genome shotgun (WGS) entry which is preliminary data.</text>
</comment>
<feature type="domain" description="FAD-binding PCMH-type" evidence="6">
    <location>
        <begin position="36"/>
        <end position="206"/>
    </location>
</feature>
<dbReference type="PROSITE" id="PS00862">
    <property type="entry name" value="OX2_COVAL_FAD"/>
    <property type="match status" value="1"/>
</dbReference>
<evidence type="ECO:0000256" key="2">
    <source>
        <dbReference type="ARBA" id="ARBA00005466"/>
    </source>
</evidence>
<evidence type="ECO:0000259" key="6">
    <source>
        <dbReference type="PROSITE" id="PS51387"/>
    </source>
</evidence>
<dbReference type="GO" id="GO:0071949">
    <property type="term" value="F:FAD binding"/>
    <property type="evidence" value="ECO:0007669"/>
    <property type="project" value="InterPro"/>
</dbReference>
<dbReference type="InterPro" id="IPR016167">
    <property type="entry name" value="FAD-bd_PCMH_sub1"/>
</dbReference>
<dbReference type="InterPro" id="IPR006093">
    <property type="entry name" value="Oxy_OxRdtase_FAD_BS"/>
</dbReference>
<evidence type="ECO:0000256" key="4">
    <source>
        <dbReference type="ARBA" id="ARBA00022827"/>
    </source>
</evidence>
<dbReference type="Proteomes" id="UP000601223">
    <property type="component" value="Unassembled WGS sequence"/>
</dbReference>
<protein>
    <submittedName>
        <fullName evidence="7">Oxidoreductase</fullName>
    </submittedName>
</protein>
<dbReference type="PANTHER" id="PTHR42973">
    <property type="entry name" value="BINDING OXIDOREDUCTASE, PUTATIVE (AFU_ORTHOLOGUE AFUA_1G17690)-RELATED"/>
    <property type="match status" value="1"/>
</dbReference>
<keyword evidence="3" id="KW-0285">Flavoprotein</keyword>
<dbReference type="Pfam" id="PF08031">
    <property type="entry name" value="BBE"/>
    <property type="match status" value="1"/>
</dbReference>
<reference evidence="7 8" key="1">
    <citation type="submission" date="2021-01" db="EMBL/GenBank/DDBJ databases">
        <title>Whole genome shotgun sequence of Catellatospora bangladeshensis NBRC 107357.</title>
        <authorList>
            <person name="Komaki H."/>
            <person name="Tamura T."/>
        </authorList>
    </citation>
    <scope>NUCLEOTIDE SEQUENCE [LARGE SCALE GENOMIC DNA]</scope>
    <source>
        <strain evidence="7 8">NBRC 107357</strain>
    </source>
</reference>
<evidence type="ECO:0000256" key="3">
    <source>
        <dbReference type="ARBA" id="ARBA00022630"/>
    </source>
</evidence>
<comment type="similarity">
    <text evidence="2">Belongs to the oxygen-dependent FAD-linked oxidoreductase family.</text>
</comment>
<comment type="cofactor">
    <cofactor evidence="1">
        <name>FAD</name>
        <dbReference type="ChEBI" id="CHEBI:57692"/>
    </cofactor>
</comment>
<organism evidence="7 8">
    <name type="scientific">Catellatospora bangladeshensis</name>
    <dbReference type="NCBI Taxonomy" id="310355"/>
    <lineage>
        <taxon>Bacteria</taxon>
        <taxon>Bacillati</taxon>
        <taxon>Actinomycetota</taxon>
        <taxon>Actinomycetes</taxon>
        <taxon>Micromonosporales</taxon>
        <taxon>Micromonosporaceae</taxon>
        <taxon>Catellatospora</taxon>
    </lineage>
</organism>
<dbReference type="InterPro" id="IPR016166">
    <property type="entry name" value="FAD-bd_PCMH"/>
</dbReference>
<dbReference type="AlphaFoldDB" id="A0A8J3NMZ4"/>
<gene>
    <name evidence="7" type="ORF">Cba03nite_56690</name>
</gene>
<dbReference type="InterPro" id="IPR050416">
    <property type="entry name" value="FAD-linked_Oxidoreductase"/>
</dbReference>
<sequence>MSTAAVTALREQVTGLVVTEGHDDYEEARRVYNFMIDRRPSAVVRCANTDDVRTVVRFAAEQGADLAVRGGGHSVPGFGTADGAIVADLSALTQVVIDPSTSTARVGGGATWGMFNEAGAPYGLATTGGIISTTGVGGLTLGGGIGYLTRRYGLSCDNLISADVVLADGSLVHADETEHADLFWALRGGGGNFGIVTEFEFRVHPVGDIFGGPMFFELSDATNVLRFFREFIAEAPREYGGFPAWQIAPPLPFVPENRVGEPFLALVSCWTGDMGKGERLLARFREVATPVAQHVGPMPYAALNSAFDALVPRGLQHYWKAVFVKDLTDDAIAAHLEHGPKVPVVNSTMHLYPINGACHDVAPDATAFGHRDANFACVIAGMWPDPAQNEANIRWVRDYYDALAPFSEQGGYINFASDDDQRRVRENFGAGYAQLAEIKRRYDPGNLFHHNQNVLPASD</sequence>
<dbReference type="InterPro" id="IPR036318">
    <property type="entry name" value="FAD-bd_PCMH-like_sf"/>
</dbReference>
<dbReference type="PANTHER" id="PTHR42973:SF39">
    <property type="entry name" value="FAD-BINDING PCMH-TYPE DOMAIN-CONTAINING PROTEIN"/>
    <property type="match status" value="1"/>
</dbReference>
<keyword evidence="4" id="KW-0274">FAD</keyword>
<keyword evidence="8" id="KW-1185">Reference proteome</keyword>
<evidence type="ECO:0000313" key="7">
    <source>
        <dbReference type="EMBL" id="GIF84320.1"/>
    </source>
</evidence>
<dbReference type="EMBL" id="BONF01000036">
    <property type="protein sequence ID" value="GIF84320.1"/>
    <property type="molecule type" value="Genomic_DNA"/>
</dbReference>
<name>A0A8J3NMZ4_9ACTN</name>
<dbReference type="InterPro" id="IPR012951">
    <property type="entry name" value="BBE"/>
</dbReference>
<dbReference type="PROSITE" id="PS51387">
    <property type="entry name" value="FAD_PCMH"/>
    <property type="match status" value="1"/>
</dbReference>
<proteinExistence type="inferred from homology"/>
<evidence type="ECO:0000256" key="1">
    <source>
        <dbReference type="ARBA" id="ARBA00001974"/>
    </source>
</evidence>
<accession>A0A8J3NMZ4</accession>
<keyword evidence="5" id="KW-0560">Oxidoreductase</keyword>
<dbReference type="GO" id="GO:0016491">
    <property type="term" value="F:oxidoreductase activity"/>
    <property type="evidence" value="ECO:0007669"/>
    <property type="project" value="UniProtKB-KW"/>
</dbReference>
<dbReference type="InterPro" id="IPR016169">
    <property type="entry name" value="FAD-bd_PCMH_sub2"/>
</dbReference>
<evidence type="ECO:0000313" key="8">
    <source>
        <dbReference type="Proteomes" id="UP000601223"/>
    </source>
</evidence>
<evidence type="ECO:0000256" key="5">
    <source>
        <dbReference type="ARBA" id="ARBA00023002"/>
    </source>
</evidence>
<dbReference type="SUPFAM" id="SSF56176">
    <property type="entry name" value="FAD-binding/transporter-associated domain-like"/>
    <property type="match status" value="1"/>
</dbReference>
<dbReference type="Gene3D" id="3.30.43.10">
    <property type="entry name" value="Uridine Diphospho-n-acetylenolpyruvylglucosamine Reductase, domain 2"/>
    <property type="match status" value="1"/>
</dbReference>
<dbReference type="Gene3D" id="3.40.462.20">
    <property type="match status" value="1"/>
</dbReference>
<dbReference type="Gene3D" id="3.30.465.10">
    <property type="match status" value="1"/>
</dbReference>
<dbReference type="RefSeq" id="WP_203752427.1">
    <property type="nucleotide sequence ID" value="NZ_BONF01000036.1"/>
</dbReference>
<dbReference type="Pfam" id="PF01565">
    <property type="entry name" value="FAD_binding_4"/>
    <property type="match status" value="1"/>
</dbReference>
<dbReference type="InterPro" id="IPR006094">
    <property type="entry name" value="Oxid_FAD_bind_N"/>
</dbReference>